<feature type="signal peptide" evidence="9">
    <location>
        <begin position="1"/>
        <end position="23"/>
    </location>
</feature>
<comment type="similarity">
    <text evidence="2 8">Belongs to the cytochrome P450 family.</text>
</comment>
<dbReference type="Gene3D" id="1.10.630.10">
    <property type="entry name" value="Cytochrome P450"/>
    <property type="match status" value="1"/>
</dbReference>
<dbReference type="EMBL" id="CADEPI010000013">
    <property type="protein sequence ID" value="CAB3363750.1"/>
    <property type="molecule type" value="Genomic_DNA"/>
</dbReference>
<name>A0A8S1C4R7_9INSE</name>
<reference evidence="10 11" key="1">
    <citation type="submission" date="2020-04" db="EMBL/GenBank/DDBJ databases">
        <authorList>
            <person name="Alioto T."/>
            <person name="Alioto T."/>
            <person name="Gomez Garrido J."/>
        </authorList>
    </citation>
    <scope>NUCLEOTIDE SEQUENCE [LARGE SCALE GENOMIC DNA]</scope>
</reference>
<dbReference type="InterPro" id="IPR001128">
    <property type="entry name" value="Cyt_P450"/>
</dbReference>
<dbReference type="GO" id="GO:0016705">
    <property type="term" value="F:oxidoreductase activity, acting on paired donors, with incorporation or reduction of molecular oxygen"/>
    <property type="evidence" value="ECO:0007669"/>
    <property type="project" value="InterPro"/>
</dbReference>
<keyword evidence="4 8" id="KW-0560">Oxidoreductase</keyword>
<evidence type="ECO:0000256" key="7">
    <source>
        <dbReference type="PIRSR" id="PIRSR602401-1"/>
    </source>
</evidence>
<evidence type="ECO:0000256" key="5">
    <source>
        <dbReference type="ARBA" id="ARBA00023004"/>
    </source>
</evidence>
<dbReference type="InterPro" id="IPR017972">
    <property type="entry name" value="Cyt_P450_CS"/>
</dbReference>
<protein>
    <recommendedName>
        <fullName evidence="12">Cytochrome P450</fullName>
    </recommendedName>
</protein>
<gene>
    <name evidence="10" type="ORF">CLODIP_2_CD09986</name>
</gene>
<proteinExistence type="inferred from homology"/>
<dbReference type="GO" id="GO:0005506">
    <property type="term" value="F:iron ion binding"/>
    <property type="evidence" value="ECO:0007669"/>
    <property type="project" value="InterPro"/>
</dbReference>
<dbReference type="PROSITE" id="PS00086">
    <property type="entry name" value="CYTOCHROME_P450"/>
    <property type="match status" value="1"/>
</dbReference>
<keyword evidence="3 7" id="KW-0479">Metal-binding</keyword>
<evidence type="ECO:0000256" key="3">
    <source>
        <dbReference type="ARBA" id="ARBA00022723"/>
    </source>
</evidence>
<dbReference type="SUPFAM" id="SSF48264">
    <property type="entry name" value="Cytochrome P450"/>
    <property type="match status" value="1"/>
</dbReference>
<evidence type="ECO:0000256" key="9">
    <source>
        <dbReference type="SAM" id="SignalP"/>
    </source>
</evidence>
<keyword evidence="9" id="KW-0732">Signal</keyword>
<evidence type="ECO:0000256" key="4">
    <source>
        <dbReference type="ARBA" id="ARBA00023002"/>
    </source>
</evidence>
<dbReference type="AlphaFoldDB" id="A0A8S1C4R7"/>
<dbReference type="PRINTS" id="PR00463">
    <property type="entry name" value="EP450I"/>
</dbReference>
<dbReference type="InterPro" id="IPR036396">
    <property type="entry name" value="Cyt_P450_sf"/>
</dbReference>
<evidence type="ECO:0008006" key="12">
    <source>
        <dbReference type="Google" id="ProtNLM"/>
    </source>
</evidence>
<comment type="cofactor">
    <cofactor evidence="1 7">
        <name>heme</name>
        <dbReference type="ChEBI" id="CHEBI:30413"/>
    </cofactor>
</comment>
<feature type="chain" id="PRO_5035946668" description="Cytochrome P450" evidence="9">
    <location>
        <begin position="24"/>
        <end position="504"/>
    </location>
</feature>
<evidence type="ECO:0000256" key="8">
    <source>
        <dbReference type="RuleBase" id="RU000461"/>
    </source>
</evidence>
<dbReference type="PANTHER" id="PTHR24303:SF31">
    <property type="entry name" value="CYTOCHROME P450 307A1-RELATED"/>
    <property type="match status" value="1"/>
</dbReference>
<dbReference type="InterPro" id="IPR002401">
    <property type="entry name" value="Cyt_P450_E_grp-I"/>
</dbReference>
<dbReference type="PANTHER" id="PTHR24303">
    <property type="entry name" value="HEME-BINDING MONOOXYGENASE FAMILY"/>
    <property type="match status" value="1"/>
</dbReference>
<evidence type="ECO:0000256" key="2">
    <source>
        <dbReference type="ARBA" id="ARBA00010617"/>
    </source>
</evidence>
<dbReference type="GO" id="GO:0004497">
    <property type="term" value="F:monooxygenase activity"/>
    <property type="evidence" value="ECO:0007669"/>
    <property type="project" value="UniProtKB-KW"/>
</dbReference>
<evidence type="ECO:0000256" key="1">
    <source>
        <dbReference type="ARBA" id="ARBA00001971"/>
    </source>
</evidence>
<keyword evidence="6 8" id="KW-0503">Monooxygenase</keyword>
<keyword evidence="7 8" id="KW-0349">Heme</keyword>
<comment type="caution">
    <text evidence="10">The sequence shown here is derived from an EMBL/GenBank/DDBJ whole genome shotgun (WGS) entry which is preliminary data.</text>
</comment>
<dbReference type="PRINTS" id="PR00385">
    <property type="entry name" value="P450"/>
</dbReference>
<keyword evidence="11" id="KW-1185">Reference proteome</keyword>
<dbReference type="GO" id="GO:0020037">
    <property type="term" value="F:heme binding"/>
    <property type="evidence" value="ECO:0007669"/>
    <property type="project" value="InterPro"/>
</dbReference>
<dbReference type="OrthoDB" id="1470350at2759"/>
<organism evidence="10 11">
    <name type="scientific">Cloeon dipterum</name>
    <dbReference type="NCBI Taxonomy" id="197152"/>
    <lineage>
        <taxon>Eukaryota</taxon>
        <taxon>Metazoa</taxon>
        <taxon>Ecdysozoa</taxon>
        <taxon>Arthropoda</taxon>
        <taxon>Hexapoda</taxon>
        <taxon>Insecta</taxon>
        <taxon>Pterygota</taxon>
        <taxon>Palaeoptera</taxon>
        <taxon>Ephemeroptera</taxon>
        <taxon>Pisciforma</taxon>
        <taxon>Baetidae</taxon>
        <taxon>Cloeon</taxon>
    </lineage>
</organism>
<evidence type="ECO:0000313" key="11">
    <source>
        <dbReference type="Proteomes" id="UP000494165"/>
    </source>
</evidence>
<dbReference type="Pfam" id="PF00067">
    <property type="entry name" value="p450"/>
    <property type="match status" value="1"/>
</dbReference>
<dbReference type="CDD" id="cd20617">
    <property type="entry name" value="CYP1_2-like"/>
    <property type="match status" value="1"/>
</dbReference>
<keyword evidence="5 7" id="KW-0408">Iron</keyword>
<accession>A0A8S1C4R7</accession>
<sequence length="504" mass="56096">MLTLVSACLLLAVGLLGVAAAVAAHLGRRTKHPAGIPGPHAWPVLGNLHMLGGHQTPFHAFTALARRFGPIYRLRLGVSRCVVVSSYALIKEVLISKGAHFGGRPDFIRFSQLFGGDRNNSLALCDWSELQKTRRKIARFYCSPRLTSLQFQQMSAVAEVETQRLIARISAHGSANALHVKPLIQATCANMFTSYMCTTTFSYDDPAFREFVHCYDEIFWDINQGYAVDFLPWLLPIYQGHMKRLQNWAQCIRQFILYRVINAHRERLKLNPEPLDFTDALLQHLENDPDLTWQHALFELEDFLGGHSAVGNLIMLVLAAVISNPEVGKKILAEINEVAPDGRCINLFDRSAMPYTEATILETLRVTSSPIVPHVATEDSSIAGFTIEKGSVVFLNNFELNTSAEYWDHPDEFRPERFVVDGSLVKPSHFIPFSTGKRTCIGSKLVQSFSFATLVSIMQNFDVSAGEGSLELPKACVALPPNTFSLVFTPRQAQQSQPPLAQQA</sequence>
<evidence type="ECO:0000313" key="10">
    <source>
        <dbReference type="EMBL" id="CAB3363750.1"/>
    </source>
</evidence>
<evidence type="ECO:0000256" key="6">
    <source>
        <dbReference type="ARBA" id="ARBA00023033"/>
    </source>
</evidence>
<feature type="binding site" description="axial binding residue" evidence="7">
    <location>
        <position position="440"/>
    </location>
    <ligand>
        <name>heme</name>
        <dbReference type="ChEBI" id="CHEBI:30413"/>
    </ligand>
    <ligandPart>
        <name>Fe</name>
        <dbReference type="ChEBI" id="CHEBI:18248"/>
    </ligandPart>
</feature>
<dbReference type="Proteomes" id="UP000494165">
    <property type="component" value="Unassembled WGS sequence"/>
</dbReference>